<keyword evidence="2" id="KW-1185">Reference proteome</keyword>
<name>A0A1M7FNA6_9ACTN</name>
<sequence length="239" mass="25728">MSKTIAVFGAGTGLGLGVARRFGQEGFRVALVARTQSKLDALRAELESEGIEADTFTQDLADHSALAGTVAAINERFGRIDVTEYSPAGITERPVATLDLDLAGLQPQLDVRLLAPIRLVNLVLPQMLERGDGALLFGLGAAGTNPLPMMSNVGIAFAGLRNYLKTLNESLAPKGIYAGGLTIGALIELSEAQRQFDGRPTSAQAVGFEPERVWPKDLAETFWDMYVKRDRYEDTIGTY</sequence>
<dbReference type="STRING" id="310782.SAMN05216499_1086"/>
<proteinExistence type="predicted"/>
<gene>
    <name evidence="1" type="ORF">SAMN05216499_1086</name>
</gene>
<dbReference type="RefSeq" id="WP_073498100.1">
    <property type="nucleotide sequence ID" value="NZ_FRBI01000008.1"/>
</dbReference>
<reference evidence="1 2" key="1">
    <citation type="submission" date="2016-11" db="EMBL/GenBank/DDBJ databases">
        <authorList>
            <person name="Jaros S."/>
            <person name="Januszkiewicz K."/>
            <person name="Wedrychowicz H."/>
        </authorList>
    </citation>
    <scope>NUCLEOTIDE SEQUENCE [LARGE SCALE GENOMIC DNA]</scope>
    <source>
        <strain evidence="1 2">CGMCC 4.2025</strain>
    </source>
</reference>
<protein>
    <submittedName>
        <fullName evidence="1">Short chain dehydrogenase</fullName>
    </submittedName>
</protein>
<dbReference type="OrthoDB" id="9799818at2"/>
<organism evidence="1 2">
    <name type="scientific">Actinacidiphila paucisporea</name>
    <dbReference type="NCBI Taxonomy" id="310782"/>
    <lineage>
        <taxon>Bacteria</taxon>
        <taxon>Bacillati</taxon>
        <taxon>Actinomycetota</taxon>
        <taxon>Actinomycetes</taxon>
        <taxon>Kitasatosporales</taxon>
        <taxon>Streptomycetaceae</taxon>
        <taxon>Actinacidiphila</taxon>
    </lineage>
</organism>
<dbReference type="Proteomes" id="UP000184111">
    <property type="component" value="Unassembled WGS sequence"/>
</dbReference>
<dbReference type="Pfam" id="PF00106">
    <property type="entry name" value="adh_short"/>
    <property type="match status" value="1"/>
</dbReference>
<evidence type="ECO:0000313" key="2">
    <source>
        <dbReference type="Proteomes" id="UP000184111"/>
    </source>
</evidence>
<dbReference type="Gene3D" id="3.40.50.720">
    <property type="entry name" value="NAD(P)-binding Rossmann-like Domain"/>
    <property type="match status" value="1"/>
</dbReference>
<dbReference type="AlphaFoldDB" id="A0A1M7FNA6"/>
<dbReference type="SUPFAM" id="SSF51735">
    <property type="entry name" value="NAD(P)-binding Rossmann-fold domains"/>
    <property type="match status" value="1"/>
</dbReference>
<evidence type="ECO:0000313" key="1">
    <source>
        <dbReference type="EMBL" id="SHM05440.1"/>
    </source>
</evidence>
<dbReference type="PANTHER" id="PTHR43431:SF7">
    <property type="entry name" value="OXIDOREDUCTASE, SHORT CHAIN DEHYDROGENASE_REDUCTASE FAMILY (AFU_ORTHOLOGUE AFUA_5G14000)"/>
    <property type="match status" value="1"/>
</dbReference>
<dbReference type="InterPro" id="IPR002347">
    <property type="entry name" value="SDR_fam"/>
</dbReference>
<accession>A0A1M7FNA6</accession>
<dbReference type="PANTHER" id="PTHR43431">
    <property type="entry name" value="OXIDOREDUCTASE, SHORT CHAIN DEHYDROGENASE/REDUCTASE FAMILY (AFU_ORTHOLOGUE AFUA_5G14000)"/>
    <property type="match status" value="1"/>
</dbReference>
<dbReference type="InterPro" id="IPR036291">
    <property type="entry name" value="NAD(P)-bd_dom_sf"/>
</dbReference>
<dbReference type="EMBL" id="FRBI01000008">
    <property type="protein sequence ID" value="SHM05440.1"/>
    <property type="molecule type" value="Genomic_DNA"/>
</dbReference>